<feature type="repeat" description="PPR" evidence="3">
    <location>
        <begin position="356"/>
        <end position="390"/>
    </location>
</feature>
<dbReference type="InterPro" id="IPR002885">
    <property type="entry name" value="PPR_rpt"/>
</dbReference>
<dbReference type="PROSITE" id="PS51375">
    <property type="entry name" value="PPR"/>
    <property type="match status" value="7"/>
</dbReference>
<comment type="caution">
    <text evidence="4">The sequence shown here is derived from an EMBL/GenBank/DDBJ whole genome shotgun (WGS) entry which is preliminary data.</text>
</comment>
<dbReference type="OrthoDB" id="185373at2759"/>
<evidence type="ECO:0000313" key="5">
    <source>
        <dbReference type="Proteomes" id="UP000634136"/>
    </source>
</evidence>
<dbReference type="Proteomes" id="UP000634136">
    <property type="component" value="Unassembled WGS sequence"/>
</dbReference>
<dbReference type="EMBL" id="JAAIUW010000009">
    <property type="protein sequence ID" value="KAF7815541.1"/>
    <property type="molecule type" value="Genomic_DNA"/>
</dbReference>
<feature type="repeat" description="PPR" evidence="3">
    <location>
        <begin position="838"/>
        <end position="872"/>
    </location>
</feature>
<dbReference type="PANTHER" id="PTHR47939:SF13">
    <property type="entry name" value="OS03G0201400 PROTEIN"/>
    <property type="match status" value="1"/>
</dbReference>
<dbReference type="AlphaFoldDB" id="A0A834WDS2"/>
<feature type="repeat" description="PPR" evidence="3">
    <location>
        <begin position="527"/>
        <end position="561"/>
    </location>
</feature>
<dbReference type="NCBIfam" id="TIGR00756">
    <property type="entry name" value="PPR"/>
    <property type="match status" value="3"/>
</dbReference>
<protein>
    <submittedName>
        <fullName evidence="4">Pentatricopeptide repeat-containing protein</fullName>
    </submittedName>
</protein>
<dbReference type="Gene3D" id="1.25.40.10">
    <property type="entry name" value="Tetratricopeptide repeat domain"/>
    <property type="match status" value="6"/>
</dbReference>
<feature type="repeat" description="PPR" evidence="3">
    <location>
        <begin position="426"/>
        <end position="460"/>
    </location>
</feature>
<gene>
    <name evidence="4" type="ORF">G2W53_029510</name>
</gene>
<feature type="repeat" description="PPR" evidence="3">
    <location>
        <begin position="665"/>
        <end position="699"/>
    </location>
</feature>
<dbReference type="Pfam" id="PF01535">
    <property type="entry name" value="PPR"/>
    <property type="match status" value="5"/>
</dbReference>
<feature type="repeat" description="PPR" evidence="3">
    <location>
        <begin position="391"/>
        <end position="425"/>
    </location>
</feature>
<reference evidence="4" key="1">
    <citation type="submission" date="2020-09" db="EMBL/GenBank/DDBJ databases">
        <title>Genome-Enabled Discovery of Anthraquinone Biosynthesis in Senna tora.</title>
        <authorList>
            <person name="Kang S.-H."/>
            <person name="Pandey R.P."/>
            <person name="Lee C.-M."/>
            <person name="Sim J.-S."/>
            <person name="Jeong J.-T."/>
            <person name="Choi B.-S."/>
            <person name="Jung M."/>
            <person name="Ginzburg D."/>
            <person name="Zhao K."/>
            <person name="Won S.Y."/>
            <person name="Oh T.-J."/>
            <person name="Yu Y."/>
            <person name="Kim N.-H."/>
            <person name="Lee O.R."/>
            <person name="Lee T.-H."/>
            <person name="Bashyal P."/>
            <person name="Kim T.-S."/>
            <person name="Lee W.-H."/>
            <person name="Kawkins C."/>
            <person name="Kim C.-K."/>
            <person name="Kim J.S."/>
            <person name="Ahn B.O."/>
            <person name="Rhee S.Y."/>
            <person name="Sohng J.K."/>
        </authorList>
    </citation>
    <scope>NUCLEOTIDE SEQUENCE</scope>
    <source>
        <tissue evidence="4">Leaf</tissue>
    </source>
</reference>
<dbReference type="PANTHER" id="PTHR47939">
    <property type="entry name" value="MEMBRANE-ASSOCIATED SALT-INDUCIBLE PROTEIN-LIKE"/>
    <property type="match status" value="1"/>
</dbReference>
<evidence type="ECO:0000256" key="2">
    <source>
        <dbReference type="ARBA" id="ARBA00022737"/>
    </source>
</evidence>
<evidence type="ECO:0000256" key="3">
    <source>
        <dbReference type="PROSITE-ProRule" id="PRU00708"/>
    </source>
</evidence>
<dbReference type="InterPro" id="IPR011990">
    <property type="entry name" value="TPR-like_helical_dom_sf"/>
</dbReference>
<name>A0A834WDS2_9FABA</name>
<evidence type="ECO:0000313" key="4">
    <source>
        <dbReference type="EMBL" id="KAF7815541.1"/>
    </source>
</evidence>
<keyword evidence="5" id="KW-1185">Reference proteome</keyword>
<keyword evidence="2" id="KW-0677">Repeat</keyword>
<accession>A0A834WDS2</accession>
<comment type="similarity">
    <text evidence="1">Belongs to the PPR family. P subfamily.</text>
</comment>
<dbReference type="Pfam" id="PF13812">
    <property type="entry name" value="PPR_3"/>
    <property type="match status" value="1"/>
</dbReference>
<feature type="repeat" description="PPR" evidence="3">
    <location>
        <begin position="253"/>
        <end position="287"/>
    </location>
</feature>
<proteinExistence type="inferred from homology"/>
<organism evidence="4 5">
    <name type="scientific">Senna tora</name>
    <dbReference type="NCBI Taxonomy" id="362788"/>
    <lineage>
        <taxon>Eukaryota</taxon>
        <taxon>Viridiplantae</taxon>
        <taxon>Streptophyta</taxon>
        <taxon>Embryophyta</taxon>
        <taxon>Tracheophyta</taxon>
        <taxon>Spermatophyta</taxon>
        <taxon>Magnoliopsida</taxon>
        <taxon>eudicotyledons</taxon>
        <taxon>Gunneridae</taxon>
        <taxon>Pentapetalae</taxon>
        <taxon>rosids</taxon>
        <taxon>fabids</taxon>
        <taxon>Fabales</taxon>
        <taxon>Fabaceae</taxon>
        <taxon>Caesalpinioideae</taxon>
        <taxon>Cassia clade</taxon>
        <taxon>Senna</taxon>
    </lineage>
</organism>
<sequence length="884" mass="101583">MMLSLKQVTRSRTLLSSILTPYHPFFVPIAASLTCSFSSSYSYSNSSDPASESPYQYPSYFNGINFHPSADIAYSFKRWFESGNKELLDRIYEILNDRENGSTTDLALSQLGLRLNEDFVLEVLAYGSNVLSCLKFFDWAGRQPGYNHTRATFTAIFKILRKAKLMSVMFDFLETFEKQKFAHIVRFHETLVIGYAVAGKPEIALNLLGKMRFQGLDLDSFGYHILLNSLVEKNCFDAFQMILEQIQLRGHDNRITHSLIMKNLCKQRRFDEAEEYLNGMVSNGEVLHGAEVNVLVNALCENKMFERARKLVAEFSNLGLVNVNGMWVRDLVRAGRLDEALEFLQQKIYFEGYIPSPFPYNLLIGKLLGKDRLREVYDLLMEMKDSHIPPDKVTMNTVLCFFCKAGLVEVALELFYSRSQFGLSPNYYAYKCLIHTLCRTGSVDEAYIVLKQCISQGYYIDRGTFSAVANSLCKDCKINEMEQLLFLSLERNFAPCSSTYDKLILALCQAGRLADGYLLHCKLNNTSRRSYIKLILGFCKFNRGDIAARLLIEMQENGYIPTPPLYRAVIYSLLERDTTQSQSLDLLEMLSHYGKNAFTWSTFIKVAVYAKKPDLARKVFEIVRRNDAEPTVNSCAYMLKSYLTSKRISDALNFFRDLQGQGLKSRKLYNFFIIGLCKVEKADMALELLSEMRNAKLTPSVSCYEVLIQVLCNMRRYPEAISLVNDYEKMGRRLTSYIGNILLLHSLRAPELYDVSVHLRGVKEEVFSGSSILSLVIGVFSRRLRVNHHTENLEELIEMCFPLSRYTYNLLLMRASKFDIDQACELFNSMCKKGYKPNQYTFNIVLHGFFMHGRSAEGKLWFEETLRSGFYPISSKRHLTDELY</sequence>
<dbReference type="Pfam" id="PF13041">
    <property type="entry name" value="PPR_2"/>
    <property type="match status" value="3"/>
</dbReference>
<evidence type="ECO:0000256" key="1">
    <source>
        <dbReference type="ARBA" id="ARBA00007626"/>
    </source>
</evidence>
<dbReference type="InterPro" id="IPR050667">
    <property type="entry name" value="PPR-containing_protein"/>
</dbReference>